<evidence type="ECO:0000313" key="4">
    <source>
        <dbReference type="Proteomes" id="UP000317371"/>
    </source>
</evidence>
<dbReference type="Proteomes" id="UP000317371">
    <property type="component" value="Unassembled WGS sequence"/>
</dbReference>
<dbReference type="SUPFAM" id="SSF56300">
    <property type="entry name" value="Metallo-dependent phosphatases"/>
    <property type="match status" value="1"/>
</dbReference>
<dbReference type="InterPro" id="IPR029052">
    <property type="entry name" value="Metallo-depent_PP-like"/>
</dbReference>
<dbReference type="PROSITE" id="PS51257">
    <property type="entry name" value="PROKAR_LIPOPROTEIN"/>
    <property type="match status" value="1"/>
</dbReference>
<dbReference type="InterPro" id="IPR052169">
    <property type="entry name" value="CW_Biosynth-Accessory"/>
</dbReference>
<accession>A0A540VMK1</accession>
<dbReference type="AlphaFoldDB" id="A0A540VMK1"/>
<protein>
    <recommendedName>
        <fullName evidence="2">Capsule synthesis protein CapA domain-containing protein</fullName>
    </recommendedName>
</protein>
<sequence length="585" mass="63276">MGQAWSRYGPTWRGILVLVGLALLTGCAATARPDAPQNLPPSLSPWPVSLPTVTPAPTATPLALDGPLTVALAPNLPDSFAAPLRQALSQPMTVTTSSGAVLPVALGPSMTEAHARVELTPWWLAGTHLAVRIYAAVVPFATLRDEISLDALQQGWQGQGEVPVLAAPETVAMLTPLLGPYAGPFLAPEELMAALEAQPAAVGILPFDRLHPRWKVLRVNGANPLDNRFDPATYPLTVVLSVRGAAAAPLAEALQPAIQPRTNRQADRLTTLLMTGVTAMSRGTAAVMERRGVLFPTVHISDTLAAADITHISNEVPFLDDCVVNNTENNLILCSHTSYWAALEALGTDIVGLSGNHVNDFGREGARRSLQFYRERGIPIYGSGLNVEEACAPLLWEHNGNTFAFLAVLAFGPDTAWATEDEPGACYYYDHKGEILERVAQLSQQVDIVSVELQYLEIYEPTPTRQQVEEFRELRAAGADIVTGVQSHVPQALEPYGPDDPHGPGIIVYGLGNLFFDQMWSWETRTELMVRHTIYEGRLLGTEILTAVLEDYAQPRWATPEERAEILGRIFAAAPPRPTPPTPTP</sequence>
<dbReference type="PANTHER" id="PTHR33393">
    <property type="entry name" value="POLYGLUTAMINE SYNTHESIS ACCESSORY PROTEIN RV0574C-RELATED"/>
    <property type="match status" value="1"/>
</dbReference>
<comment type="caution">
    <text evidence="3">The sequence shown here is derived from an EMBL/GenBank/DDBJ whole genome shotgun (WGS) entry which is preliminary data.</text>
</comment>
<feature type="domain" description="Capsule synthesis protein CapA" evidence="2">
    <location>
        <begin position="271"/>
        <end position="518"/>
    </location>
</feature>
<dbReference type="SMART" id="SM00854">
    <property type="entry name" value="PGA_cap"/>
    <property type="match status" value="1"/>
</dbReference>
<keyword evidence="4" id="KW-1185">Reference proteome</keyword>
<evidence type="ECO:0000313" key="3">
    <source>
        <dbReference type="EMBL" id="TQE97926.1"/>
    </source>
</evidence>
<reference evidence="3 4" key="1">
    <citation type="submission" date="2019-06" db="EMBL/GenBank/DDBJ databases">
        <title>Genome sequence of Litorilinea aerophila BAA-2444.</title>
        <authorList>
            <person name="Maclea K.S."/>
            <person name="Maurais E.G."/>
            <person name="Iannazzi L.C."/>
        </authorList>
    </citation>
    <scope>NUCLEOTIDE SEQUENCE [LARGE SCALE GENOMIC DNA]</scope>
    <source>
        <strain evidence="3 4">ATCC BAA-2444</strain>
    </source>
</reference>
<dbReference type="OrthoDB" id="150244at2"/>
<dbReference type="InParanoid" id="A0A540VMK1"/>
<organism evidence="3 4">
    <name type="scientific">Litorilinea aerophila</name>
    <dbReference type="NCBI Taxonomy" id="1204385"/>
    <lineage>
        <taxon>Bacteria</taxon>
        <taxon>Bacillati</taxon>
        <taxon>Chloroflexota</taxon>
        <taxon>Caldilineae</taxon>
        <taxon>Caldilineales</taxon>
        <taxon>Caldilineaceae</taxon>
        <taxon>Litorilinea</taxon>
    </lineage>
</organism>
<dbReference type="InterPro" id="IPR019079">
    <property type="entry name" value="Capsule_synth_CapA"/>
</dbReference>
<comment type="similarity">
    <text evidence="1">Belongs to the CapA family.</text>
</comment>
<dbReference type="PANTHER" id="PTHR33393:SF13">
    <property type="entry name" value="PGA BIOSYNTHESIS PROTEIN CAPA"/>
    <property type="match status" value="1"/>
</dbReference>
<gene>
    <name evidence="3" type="ORF">FKZ61_00685</name>
</gene>
<name>A0A540VMK1_9CHLR</name>
<evidence type="ECO:0000259" key="2">
    <source>
        <dbReference type="SMART" id="SM00854"/>
    </source>
</evidence>
<proteinExistence type="inferred from homology"/>
<evidence type="ECO:0000256" key="1">
    <source>
        <dbReference type="ARBA" id="ARBA00005662"/>
    </source>
</evidence>
<dbReference type="Pfam" id="PF09587">
    <property type="entry name" value="PGA_cap"/>
    <property type="match status" value="1"/>
</dbReference>
<dbReference type="EMBL" id="VIGC01000001">
    <property type="protein sequence ID" value="TQE97926.1"/>
    <property type="molecule type" value="Genomic_DNA"/>
</dbReference>
<dbReference type="Gene3D" id="3.60.21.10">
    <property type="match status" value="1"/>
</dbReference>